<proteinExistence type="predicted"/>
<evidence type="ECO:0000313" key="2">
    <source>
        <dbReference type="Proteomes" id="UP000222542"/>
    </source>
</evidence>
<dbReference type="STRING" id="4072.A0A2G2YFW3"/>
<comment type="caution">
    <text evidence="1">The sequence shown here is derived from an EMBL/GenBank/DDBJ whole genome shotgun (WGS) entry which is preliminary data.</text>
</comment>
<dbReference type="AlphaFoldDB" id="A0A2G2YFW3"/>
<dbReference type="PANTHER" id="PTHR46284:SF1">
    <property type="entry name" value="PROTEIN KINESIN LIGHT CHAIN-RELATED 2"/>
    <property type="match status" value="1"/>
</dbReference>
<dbReference type="EMBL" id="AYRZ02000011">
    <property type="protein sequence ID" value="PHT68599.1"/>
    <property type="molecule type" value="Genomic_DNA"/>
</dbReference>
<protein>
    <submittedName>
        <fullName evidence="1">Uncharacterized protein</fullName>
    </submittedName>
</protein>
<gene>
    <name evidence="1" type="ORF">T459_28086</name>
</gene>
<accession>A0A2G2YFW3</accession>
<dbReference type="Proteomes" id="UP000222542">
    <property type="component" value="Unassembled WGS sequence"/>
</dbReference>
<reference evidence="1 2" key="1">
    <citation type="journal article" date="2014" name="Nat. Genet.">
        <title>Genome sequence of the hot pepper provides insights into the evolution of pungency in Capsicum species.</title>
        <authorList>
            <person name="Kim S."/>
            <person name="Park M."/>
            <person name="Yeom S.I."/>
            <person name="Kim Y.M."/>
            <person name="Lee J.M."/>
            <person name="Lee H.A."/>
            <person name="Seo E."/>
            <person name="Choi J."/>
            <person name="Cheong K."/>
            <person name="Kim K.T."/>
            <person name="Jung K."/>
            <person name="Lee G.W."/>
            <person name="Oh S.K."/>
            <person name="Bae C."/>
            <person name="Kim S.B."/>
            <person name="Lee H.Y."/>
            <person name="Kim S.Y."/>
            <person name="Kim M.S."/>
            <person name="Kang B.C."/>
            <person name="Jo Y.D."/>
            <person name="Yang H.B."/>
            <person name="Jeong H.J."/>
            <person name="Kang W.H."/>
            <person name="Kwon J.K."/>
            <person name="Shin C."/>
            <person name="Lim J.Y."/>
            <person name="Park J.H."/>
            <person name="Huh J.H."/>
            <person name="Kim J.S."/>
            <person name="Kim B.D."/>
            <person name="Cohen O."/>
            <person name="Paran I."/>
            <person name="Suh M.C."/>
            <person name="Lee S.B."/>
            <person name="Kim Y.K."/>
            <person name="Shin Y."/>
            <person name="Noh S.J."/>
            <person name="Park J."/>
            <person name="Seo Y.S."/>
            <person name="Kwon S.Y."/>
            <person name="Kim H.A."/>
            <person name="Park J.M."/>
            <person name="Kim H.J."/>
            <person name="Choi S.B."/>
            <person name="Bosland P.W."/>
            <person name="Reeves G."/>
            <person name="Jo S.H."/>
            <person name="Lee B.W."/>
            <person name="Cho H.T."/>
            <person name="Choi H.S."/>
            <person name="Lee M.S."/>
            <person name="Yu Y."/>
            <person name="Do Choi Y."/>
            <person name="Park B.S."/>
            <person name="van Deynze A."/>
            <person name="Ashrafi H."/>
            <person name="Hill T."/>
            <person name="Kim W.T."/>
            <person name="Pai H.S."/>
            <person name="Ahn H.K."/>
            <person name="Yeam I."/>
            <person name="Giovannoni J.J."/>
            <person name="Rose J.K."/>
            <person name="Sorensen I."/>
            <person name="Lee S.J."/>
            <person name="Kim R.W."/>
            <person name="Choi I.Y."/>
            <person name="Choi B.S."/>
            <person name="Lim J.S."/>
            <person name="Lee Y.H."/>
            <person name="Choi D."/>
        </authorList>
    </citation>
    <scope>NUCLEOTIDE SEQUENCE [LARGE SCALE GENOMIC DNA]</scope>
    <source>
        <strain evidence="2">cv. CM334</strain>
    </source>
</reference>
<dbReference type="PANTHER" id="PTHR46284">
    <property type="entry name" value="PROTEIN KINESIN LIGHT CHAIN-RELATED 3"/>
    <property type="match status" value="1"/>
</dbReference>
<dbReference type="Gene3D" id="1.25.40.10">
    <property type="entry name" value="Tetratricopeptide repeat domain"/>
    <property type="match status" value="1"/>
</dbReference>
<evidence type="ECO:0000313" key="1">
    <source>
        <dbReference type="EMBL" id="PHT68599.1"/>
    </source>
</evidence>
<organism evidence="1 2">
    <name type="scientific">Capsicum annuum</name>
    <name type="common">Capsicum pepper</name>
    <dbReference type="NCBI Taxonomy" id="4072"/>
    <lineage>
        <taxon>Eukaryota</taxon>
        <taxon>Viridiplantae</taxon>
        <taxon>Streptophyta</taxon>
        <taxon>Embryophyta</taxon>
        <taxon>Tracheophyta</taxon>
        <taxon>Spermatophyta</taxon>
        <taxon>Magnoliopsida</taxon>
        <taxon>eudicotyledons</taxon>
        <taxon>Gunneridae</taxon>
        <taxon>Pentapetalae</taxon>
        <taxon>asterids</taxon>
        <taxon>lamiids</taxon>
        <taxon>Solanales</taxon>
        <taxon>Solanaceae</taxon>
        <taxon>Solanoideae</taxon>
        <taxon>Capsiceae</taxon>
        <taxon>Capsicum</taxon>
    </lineage>
</organism>
<keyword evidence="2" id="KW-1185">Reference proteome</keyword>
<name>A0A2G2YFW3_CAPAN</name>
<dbReference type="Gramene" id="PHT68599">
    <property type="protein sequence ID" value="PHT68599"/>
    <property type="gene ID" value="T459_28086"/>
</dbReference>
<reference evidence="1 2" key="2">
    <citation type="journal article" date="2017" name="Genome Biol.">
        <title>New reference genome sequences of hot pepper reveal the massive evolution of plant disease-resistance genes by retroduplication.</title>
        <authorList>
            <person name="Kim S."/>
            <person name="Park J."/>
            <person name="Yeom S.I."/>
            <person name="Kim Y.M."/>
            <person name="Seo E."/>
            <person name="Kim K.T."/>
            <person name="Kim M.S."/>
            <person name="Lee J.M."/>
            <person name="Cheong K."/>
            <person name="Shin H.S."/>
            <person name="Kim S.B."/>
            <person name="Han K."/>
            <person name="Lee J."/>
            <person name="Park M."/>
            <person name="Lee H.A."/>
            <person name="Lee H.Y."/>
            <person name="Lee Y."/>
            <person name="Oh S."/>
            <person name="Lee J.H."/>
            <person name="Choi E."/>
            <person name="Choi E."/>
            <person name="Lee S.E."/>
            <person name="Jeon J."/>
            <person name="Kim H."/>
            <person name="Choi G."/>
            <person name="Song H."/>
            <person name="Lee J."/>
            <person name="Lee S.C."/>
            <person name="Kwon J.K."/>
            <person name="Lee H.Y."/>
            <person name="Koo N."/>
            <person name="Hong Y."/>
            <person name="Kim R.W."/>
            <person name="Kang W.H."/>
            <person name="Huh J.H."/>
            <person name="Kang B.C."/>
            <person name="Yang T.J."/>
            <person name="Lee Y.H."/>
            <person name="Bennetzen J.L."/>
            <person name="Choi D."/>
        </authorList>
    </citation>
    <scope>NUCLEOTIDE SEQUENCE [LARGE SCALE GENOMIC DNA]</scope>
    <source>
        <strain evidence="2">cv. CM334</strain>
    </source>
</reference>
<sequence length="82" mass="9329">MDSYDSLKNVVSKFREIREKKSAIFDTLGIYGNLAGNYDAIGRTDDSSEILEFVVGLREEKLGTSNPDVDDEKRRLTDIRKN</sequence>
<dbReference type="InterPro" id="IPR011990">
    <property type="entry name" value="TPR-like_helical_dom_sf"/>
</dbReference>